<dbReference type="PANTHER" id="PTHR22930:SF85">
    <property type="entry name" value="GH03217P-RELATED"/>
    <property type="match status" value="1"/>
</dbReference>
<evidence type="ECO:0000313" key="10">
    <source>
        <dbReference type="Proteomes" id="UP000765509"/>
    </source>
</evidence>
<name>A0A9Q3DME1_9BASI</name>
<evidence type="ECO:0000256" key="5">
    <source>
        <dbReference type="ARBA" id="ARBA00022723"/>
    </source>
</evidence>
<dbReference type="PANTHER" id="PTHR22930">
    <property type="match status" value="1"/>
</dbReference>
<sequence length="443" mass="50125">MPKFSLRQETINQLINLSNSNEILDVDSSLENLINPKTLPVIQSLISSIKSNQTDLSASSSSTSTSTSQSNIYKDALLTLINSRYLKRLPKNIKSDHFNIQILFELNEIDFKKTVRTTKLGFNFILNQIKNHPIFQNKSHCKQLSIPHQLAITLERLGSIGHAGSVNKFAKNLKVSTGSIISASRRVITAINSLSKSNLSWPNHSQRNEISLELKKEGFENCVGFIDGTTFPMYQKPGLLDGENYLDFNKKFSLNAQLVCDHNMKISCLATGWAGSYSDATVFKDMLIHKNSNEFFDNGQYLLADSAYPLTETTITPFKSSNIPFNTEFNFCLAKSHNRIKTCIKTLKSRWTSLNEIRLSLNKPSDLKHYVDWIQSCCVLHNILLDFNDKWDDPIESQPEIEPCDSSETFSQDLETYSAQDQRTHVARKCIEKNYDLAALSVT</sequence>
<dbReference type="Pfam" id="PF13359">
    <property type="entry name" value="DDE_Tnp_4"/>
    <property type="match status" value="1"/>
</dbReference>
<dbReference type="Proteomes" id="UP000765509">
    <property type="component" value="Unassembled WGS sequence"/>
</dbReference>
<comment type="subcellular location">
    <subcellularLocation>
        <location evidence="2">Nucleus</location>
    </subcellularLocation>
</comment>
<dbReference type="OrthoDB" id="2502344at2759"/>
<evidence type="ECO:0000256" key="4">
    <source>
        <dbReference type="ARBA" id="ARBA00022722"/>
    </source>
</evidence>
<keyword evidence="6" id="KW-0378">Hydrolase</keyword>
<dbReference type="EMBL" id="AVOT02018078">
    <property type="protein sequence ID" value="MBW0504697.1"/>
    <property type="molecule type" value="Genomic_DNA"/>
</dbReference>
<evidence type="ECO:0000256" key="7">
    <source>
        <dbReference type="ARBA" id="ARBA00023242"/>
    </source>
</evidence>
<evidence type="ECO:0000256" key="3">
    <source>
        <dbReference type="ARBA" id="ARBA00006958"/>
    </source>
</evidence>
<gene>
    <name evidence="9" type="ORF">O181_044412</name>
</gene>
<comment type="caution">
    <text evidence="9">The sequence shown here is derived from an EMBL/GenBank/DDBJ whole genome shotgun (WGS) entry which is preliminary data.</text>
</comment>
<dbReference type="GO" id="GO:0004518">
    <property type="term" value="F:nuclease activity"/>
    <property type="evidence" value="ECO:0007669"/>
    <property type="project" value="UniProtKB-KW"/>
</dbReference>
<dbReference type="InterPro" id="IPR027806">
    <property type="entry name" value="HARBI1_dom"/>
</dbReference>
<dbReference type="GO" id="GO:0016787">
    <property type="term" value="F:hydrolase activity"/>
    <property type="evidence" value="ECO:0007669"/>
    <property type="project" value="UniProtKB-KW"/>
</dbReference>
<feature type="domain" description="DDE Tnp4" evidence="8">
    <location>
        <begin position="226"/>
        <end position="382"/>
    </location>
</feature>
<evidence type="ECO:0000259" key="8">
    <source>
        <dbReference type="Pfam" id="PF13359"/>
    </source>
</evidence>
<dbReference type="GO" id="GO:0046872">
    <property type="term" value="F:metal ion binding"/>
    <property type="evidence" value="ECO:0007669"/>
    <property type="project" value="UniProtKB-KW"/>
</dbReference>
<reference evidence="9" key="1">
    <citation type="submission" date="2021-03" db="EMBL/GenBank/DDBJ databases">
        <title>Draft genome sequence of rust myrtle Austropuccinia psidii MF-1, a brazilian biotype.</title>
        <authorList>
            <person name="Quecine M.C."/>
            <person name="Pachon D.M.R."/>
            <person name="Bonatelli M.L."/>
            <person name="Correr F.H."/>
            <person name="Franceschini L.M."/>
            <person name="Leite T.F."/>
            <person name="Margarido G.R.A."/>
            <person name="Almeida C.A."/>
            <person name="Ferrarezi J.A."/>
            <person name="Labate C.A."/>
        </authorList>
    </citation>
    <scope>NUCLEOTIDE SEQUENCE</scope>
    <source>
        <strain evidence="9">MF-1</strain>
    </source>
</reference>
<keyword evidence="5" id="KW-0479">Metal-binding</keyword>
<comment type="cofactor">
    <cofactor evidence="1">
        <name>a divalent metal cation</name>
        <dbReference type="ChEBI" id="CHEBI:60240"/>
    </cofactor>
</comment>
<evidence type="ECO:0000313" key="9">
    <source>
        <dbReference type="EMBL" id="MBW0504697.1"/>
    </source>
</evidence>
<dbReference type="AlphaFoldDB" id="A0A9Q3DME1"/>
<evidence type="ECO:0000256" key="6">
    <source>
        <dbReference type="ARBA" id="ARBA00022801"/>
    </source>
</evidence>
<evidence type="ECO:0000256" key="1">
    <source>
        <dbReference type="ARBA" id="ARBA00001968"/>
    </source>
</evidence>
<keyword evidence="7" id="KW-0539">Nucleus</keyword>
<comment type="similarity">
    <text evidence="3">Belongs to the HARBI1 family.</text>
</comment>
<dbReference type="GO" id="GO:0005634">
    <property type="term" value="C:nucleus"/>
    <property type="evidence" value="ECO:0007669"/>
    <property type="project" value="UniProtKB-SubCell"/>
</dbReference>
<evidence type="ECO:0000256" key="2">
    <source>
        <dbReference type="ARBA" id="ARBA00004123"/>
    </source>
</evidence>
<protein>
    <recommendedName>
        <fullName evidence="8">DDE Tnp4 domain-containing protein</fullName>
    </recommendedName>
</protein>
<dbReference type="InterPro" id="IPR045249">
    <property type="entry name" value="HARBI1-like"/>
</dbReference>
<keyword evidence="4" id="KW-0540">Nuclease</keyword>
<organism evidence="9 10">
    <name type="scientific">Austropuccinia psidii MF-1</name>
    <dbReference type="NCBI Taxonomy" id="1389203"/>
    <lineage>
        <taxon>Eukaryota</taxon>
        <taxon>Fungi</taxon>
        <taxon>Dikarya</taxon>
        <taxon>Basidiomycota</taxon>
        <taxon>Pucciniomycotina</taxon>
        <taxon>Pucciniomycetes</taxon>
        <taxon>Pucciniales</taxon>
        <taxon>Sphaerophragmiaceae</taxon>
        <taxon>Austropuccinia</taxon>
    </lineage>
</organism>
<proteinExistence type="inferred from homology"/>
<keyword evidence="10" id="KW-1185">Reference proteome</keyword>
<accession>A0A9Q3DME1</accession>